<sequence>MIEYLLIFPEREDAEDVAEELRAEEAFTQVRVTREALAGEDDSESHEWAVYVGLDTIDDPASAPARALVERFTALAEEHDGWLDERV</sequence>
<dbReference type="RefSeq" id="WP_179483142.1">
    <property type="nucleotide sequence ID" value="NZ_JACCFW010000001.1"/>
</dbReference>
<protein>
    <recommendedName>
        <fullName evidence="1">Regulator of ribonuclease activity B domain-containing protein</fullName>
    </recommendedName>
</protein>
<gene>
    <name evidence="2" type="ORF">HNR15_003003</name>
</gene>
<keyword evidence="3" id="KW-1185">Reference proteome</keyword>
<organism evidence="2 3">
    <name type="scientific">Allobranchiibius huperziae</name>
    <dbReference type="NCBI Taxonomy" id="1874116"/>
    <lineage>
        <taxon>Bacteria</taxon>
        <taxon>Bacillati</taxon>
        <taxon>Actinomycetota</taxon>
        <taxon>Actinomycetes</taxon>
        <taxon>Micrococcales</taxon>
        <taxon>Dermacoccaceae</taxon>
        <taxon>Allobranchiibius</taxon>
    </lineage>
</organism>
<proteinExistence type="predicted"/>
<accession>A0A853DN45</accession>
<reference evidence="2 3" key="1">
    <citation type="submission" date="2020-07" db="EMBL/GenBank/DDBJ databases">
        <title>Sequencing the genomes of 1000 actinobacteria strains.</title>
        <authorList>
            <person name="Klenk H.-P."/>
        </authorList>
    </citation>
    <scope>NUCLEOTIDE SEQUENCE [LARGE SCALE GENOMIC DNA]</scope>
    <source>
        <strain evidence="2 3">DSM 29531</strain>
    </source>
</reference>
<dbReference type="Pfam" id="PF06877">
    <property type="entry name" value="RraB"/>
    <property type="match status" value="1"/>
</dbReference>
<dbReference type="EMBL" id="JACCFW010000001">
    <property type="protein sequence ID" value="NYJ76040.1"/>
    <property type="molecule type" value="Genomic_DNA"/>
</dbReference>
<evidence type="ECO:0000313" key="2">
    <source>
        <dbReference type="EMBL" id="NYJ76040.1"/>
    </source>
</evidence>
<dbReference type="InterPro" id="IPR009671">
    <property type="entry name" value="RraB_dom"/>
</dbReference>
<dbReference type="Proteomes" id="UP000571817">
    <property type="component" value="Unassembled WGS sequence"/>
</dbReference>
<evidence type="ECO:0000313" key="3">
    <source>
        <dbReference type="Proteomes" id="UP000571817"/>
    </source>
</evidence>
<evidence type="ECO:0000259" key="1">
    <source>
        <dbReference type="Pfam" id="PF06877"/>
    </source>
</evidence>
<dbReference type="AlphaFoldDB" id="A0A853DN45"/>
<name>A0A853DN45_9MICO</name>
<comment type="caution">
    <text evidence="2">The sequence shown here is derived from an EMBL/GenBank/DDBJ whole genome shotgun (WGS) entry which is preliminary data.</text>
</comment>
<feature type="domain" description="Regulator of ribonuclease activity B" evidence="1">
    <location>
        <begin position="1"/>
        <end position="84"/>
    </location>
</feature>